<keyword evidence="1" id="KW-0175">Coiled coil</keyword>
<feature type="transmembrane region" description="Helical" evidence="2">
    <location>
        <begin position="407"/>
        <end position="428"/>
    </location>
</feature>
<feature type="coiled-coil region" evidence="1">
    <location>
        <begin position="291"/>
        <end position="347"/>
    </location>
</feature>
<keyword evidence="2" id="KW-1133">Transmembrane helix</keyword>
<dbReference type="KEGG" id="mpad:KEF85_04205"/>
<accession>A0A975RA23</accession>
<organism evidence="3 4">
    <name type="scientific">Methylomonas paludis</name>
    <dbReference type="NCBI Taxonomy" id="1173101"/>
    <lineage>
        <taxon>Bacteria</taxon>
        <taxon>Pseudomonadati</taxon>
        <taxon>Pseudomonadota</taxon>
        <taxon>Gammaproteobacteria</taxon>
        <taxon>Methylococcales</taxon>
        <taxon>Methylococcaceae</taxon>
        <taxon>Methylomonas</taxon>
    </lineage>
</organism>
<dbReference type="PANTHER" id="PTHR32309:SF13">
    <property type="entry name" value="FERRIC ENTEROBACTIN TRANSPORT PROTEIN FEPE"/>
    <property type="match status" value="1"/>
</dbReference>
<sequence length="487" mass="53956">MSASQFLLILQSSYRIILFTILITVSTALVVSLRMPKSYQGNSSVLINIKNSDPITGMVLNPQLLSGYMANQVDIIKSRTVALKVVERMKLAEMPSFTKMYWAATKGQGDIHNWIADKLLDSYIDVKPSRESSVISVTCTGDSAQFASDLTNNFLAAYMEANLEMSVGPALQQSVWYDEQIQQLRANVENQQKKLSDFQQQTGYIANDKTLDIEFSRLAELSTAVVGSQTRAYEGLTRTRQISNARSNQKIGDLPEVLDSPLIQGLKADLARASGHLAEIDKSLDHNHPDYQHALAEVQNLQQKIDAEIHNRQSSLINSANQAKDMEAELRNALIEQKARLIALKQQRDTNDLLTQDLVSARSAWDSTTLRANQIRLESKRNLTDISVLNAAIPPLKHASPKIPVNIAISVVLGGLLGIGIGFMSAMINRRIHSKDDIIQELNLPLLTIIPAPQADKLGFSLKNWQAAGIKLRTKLLSRISRKEGHA</sequence>
<dbReference type="NCBIfam" id="TIGR03017">
    <property type="entry name" value="EpsF"/>
    <property type="match status" value="1"/>
</dbReference>
<name>A0A975RA23_9GAMM</name>
<proteinExistence type="predicted"/>
<feature type="transmembrane region" description="Helical" evidence="2">
    <location>
        <begin position="12"/>
        <end position="33"/>
    </location>
</feature>
<dbReference type="GO" id="GO:0004713">
    <property type="term" value="F:protein tyrosine kinase activity"/>
    <property type="evidence" value="ECO:0007669"/>
    <property type="project" value="TreeGrafter"/>
</dbReference>
<evidence type="ECO:0000256" key="2">
    <source>
        <dbReference type="SAM" id="Phobius"/>
    </source>
</evidence>
<dbReference type="RefSeq" id="WP_215583469.1">
    <property type="nucleotide sequence ID" value="NZ_CP073754.1"/>
</dbReference>
<reference evidence="3" key="1">
    <citation type="submission" date="2021-04" db="EMBL/GenBank/DDBJ databases">
        <title>Draft genome sequence data of methanotrophic Methylovulum sp. strain S1L and Methylomonas sp. strain S2AM isolated from boreal lake water columns.</title>
        <authorList>
            <person name="Rissanen A.J."/>
            <person name="Mangayil R."/>
            <person name="Svenning M.M."/>
            <person name="Khanongnuch R."/>
        </authorList>
    </citation>
    <scope>NUCLEOTIDE SEQUENCE</scope>
    <source>
        <strain evidence="3">S2AM</strain>
    </source>
</reference>
<protein>
    <submittedName>
        <fullName evidence="3">Chain length determinant protein EpsF</fullName>
    </submittedName>
</protein>
<evidence type="ECO:0000256" key="1">
    <source>
        <dbReference type="SAM" id="Coils"/>
    </source>
</evidence>
<dbReference type="GO" id="GO:0005886">
    <property type="term" value="C:plasma membrane"/>
    <property type="evidence" value="ECO:0007669"/>
    <property type="project" value="TreeGrafter"/>
</dbReference>
<keyword evidence="2" id="KW-0472">Membrane</keyword>
<keyword evidence="2" id="KW-0812">Transmembrane</keyword>
<dbReference type="InterPro" id="IPR017468">
    <property type="entry name" value="Chain_len_reg_EpsF"/>
</dbReference>
<gene>
    <name evidence="3" type="primary">epsF</name>
    <name evidence="3" type="ORF">KEF85_04205</name>
</gene>
<dbReference type="PANTHER" id="PTHR32309">
    <property type="entry name" value="TYROSINE-PROTEIN KINASE"/>
    <property type="match status" value="1"/>
</dbReference>
<keyword evidence="4" id="KW-1185">Reference proteome</keyword>
<evidence type="ECO:0000313" key="4">
    <source>
        <dbReference type="Proteomes" id="UP000676649"/>
    </source>
</evidence>
<evidence type="ECO:0000313" key="3">
    <source>
        <dbReference type="EMBL" id="QWF71687.1"/>
    </source>
</evidence>
<dbReference type="InterPro" id="IPR050445">
    <property type="entry name" value="Bact_polysacc_biosynth/exp"/>
</dbReference>
<dbReference type="Proteomes" id="UP000676649">
    <property type="component" value="Chromosome"/>
</dbReference>
<dbReference type="AlphaFoldDB" id="A0A975RA23"/>
<dbReference type="EMBL" id="CP073754">
    <property type="protein sequence ID" value="QWF71687.1"/>
    <property type="molecule type" value="Genomic_DNA"/>
</dbReference>